<evidence type="ECO:0000313" key="3">
    <source>
        <dbReference type="Proteomes" id="UP001652503"/>
    </source>
</evidence>
<dbReference type="RefSeq" id="WP_263719576.1">
    <property type="nucleotide sequence ID" value="NZ_JAOWLA010000001.1"/>
</dbReference>
<proteinExistence type="predicted"/>
<dbReference type="EMBL" id="JAOWLA010000001">
    <property type="protein sequence ID" value="MCV2863159.1"/>
    <property type="molecule type" value="Genomic_DNA"/>
</dbReference>
<comment type="caution">
    <text evidence="2">The sequence shown here is derived from an EMBL/GenBank/DDBJ whole genome shotgun (WGS) entry which is preliminary data.</text>
</comment>
<evidence type="ECO:0000256" key="1">
    <source>
        <dbReference type="SAM" id="Phobius"/>
    </source>
</evidence>
<organism evidence="2 3">
    <name type="scientific">Albidovulum sediminicola</name>
    <dbReference type="NCBI Taxonomy" id="2984331"/>
    <lineage>
        <taxon>Bacteria</taxon>
        <taxon>Pseudomonadati</taxon>
        <taxon>Pseudomonadota</taxon>
        <taxon>Alphaproteobacteria</taxon>
        <taxon>Rhodobacterales</taxon>
        <taxon>Paracoccaceae</taxon>
        <taxon>Albidovulum</taxon>
    </lineage>
</organism>
<feature type="transmembrane region" description="Helical" evidence="1">
    <location>
        <begin position="6"/>
        <end position="27"/>
    </location>
</feature>
<keyword evidence="3" id="KW-1185">Reference proteome</keyword>
<protein>
    <submittedName>
        <fullName evidence="2">Uncharacterized protein</fullName>
    </submittedName>
</protein>
<keyword evidence="1" id="KW-1133">Transmembrane helix</keyword>
<reference evidence="2 3" key="1">
    <citation type="submission" date="2022-10" db="EMBL/GenBank/DDBJ databases">
        <title>Defluviimonas sp. nov., isolated from ocean surface water.</title>
        <authorList>
            <person name="He W."/>
            <person name="Wang L."/>
            <person name="Zhang D.-F."/>
        </authorList>
    </citation>
    <scope>NUCLEOTIDE SEQUENCE [LARGE SCALE GENOMIC DNA]</scope>
    <source>
        <strain evidence="2 3">WL0075</strain>
    </source>
</reference>
<dbReference type="Proteomes" id="UP001652503">
    <property type="component" value="Unassembled WGS sequence"/>
</dbReference>
<evidence type="ECO:0000313" key="2">
    <source>
        <dbReference type="EMBL" id="MCV2863159.1"/>
    </source>
</evidence>
<keyword evidence="1" id="KW-0812">Transmembrane</keyword>
<gene>
    <name evidence="2" type="ORF">OE647_00235</name>
</gene>
<keyword evidence="1" id="KW-0472">Membrane</keyword>
<sequence length="151" mass="16863">MDWNLITAIATVIGVVGGIVSVGFLVFEVRHNTHAIEGATVQSLMSLERDVFALLADNAELFLRGCETIEDLTREERFRFDRVVGAQMSLIYSAFVQHGEGLMDDEIWEAYLNAVGRYMVFPGFAESWGVLKPAYPRSFRAAIGRRFPEAG</sequence>
<accession>A0ABT2YWB8</accession>
<name>A0ABT2YWB8_9RHOB</name>